<name>A0A8J2YPU2_9PROT</name>
<gene>
    <name evidence="1" type="ORF">GCM10011611_03190</name>
</gene>
<evidence type="ECO:0000313" key="1">
    <source>
        <dbReference type="EMBL" id="GGF00962.1"/>
    </source>
</evidence>
<sequence>MNRTFLLQGILAENADAARAHVWTFDRATVFGEIKNRLWRGGGSVPRDPIRHARDDDLILPIEPDDWRAAKLGRILKHLGLGFSGPPSEAELVDLCLQAEARAVALLARLEGPGAAKKDGVPFSGKSVLDLSRYVLRRMFEQLDASFALKPVEERERVAADIAQQLADLACDPIACLRRNGRIQRRSAGFESGEAAVPASLGISRTGR</sequence>
<reference evidence="1" key="1">
    <citation type="journal article" date="2014" name="Int. J. Syst. Evol. Microbiol.">
        <title>Complete genome sequence of Corynebacterium casei LMG S-19264T (=DSM 44701T), isolated from a smear-ripened cheese.</title>
        <authorList>
            <consortium name="US DOE Joint Genome Institute (JGI-PGF)"/>
            <person name="Walter F."/>
            <person name="Albersmeier A."/>
            <person name="Kalinowski J."/>
            <person name="Ruckert C."/>
        </authorList>
    </citation>
    <scope>NUCLEOTIDE SEQUENCE</scope>
    <source>
        <strain evidence="1">CGMCC 1.15725</strain>
    </source>
</reference>
<dbReference type="Proteomes" id="UP000646365">
    <property type="component" value="Unassembled WGS sequence"/>
</dbReference>
<accession>A0A8J2YPU2</accession>
<proteinExistence type="predicted"/>
<evidence type="ECO:0000313" key="2">
    <source>
        <dbReference type="Proteomes" id="UP000646365"/>
    </source>
</evidence>
<dbReference type="AlphaFoldDB" id="A0A8J2YPU2"/>
<organism evidence="1 2">
    <name type="scientific">Aliidongia dinghuensis</name>
    <dbReference type="NCBI Taxonomy" id="1867774"/>
    <lineage>
        <taxon>Bacteria</taxon>
        <taxon>Pseudomonadati</taxon>
        <taxon>Pseudomonadota</taxon>
        <taxon>Alphaproteobacteria</taxon>
        <taxon>Rhodospirillales</taxon>
        <taxon>Dongiaceae</taxon>
        <taxon>Aliidongia</taxon>
    </lineage>
</organism>
<keyword evidence="2" id="KW-1185">Reference proteome</keyword>
<reference evidence="1" key="2">
    <citation type="submission" date="2020-09" db="EMBL/GenBank/DDBJ databases">
        <authorList>
            <person name="Sun Q."/>
            <person name="Zhou Y."/>
        </authorList>
    </citation>
    <scope>NUCLEOTIDE SEQUENCE</scope>
    <source>
        <strain evidence="1">CGMCC 1.15725</strain>
    </source>
</reference>
<comment type="caution">
    <text evidence="1">The sequence shown here is derived from an EMBL/GenBank/DDBJ whole genome shotgun (WGS) entry which is preliminary data.</text>
</comment>
<dbReference type="EMBL" id="BMJQ01000001">
    <property type="protein sequence ID" value="GGF00962.1"/>
    <property type="molecule type" value="Genomic_DNA"/>
</dbReference>
<dbReference type="RefSeq" id="WP_189041733.1">
    <property type="nucleotide sequence ID" value="NZ_BMJQ01000001.1"/>
</dbReference>
<protein>
    <submittedName>
        <fullName evidence="1">Uncharacterized protein</fullName>
    </submittedName>
</protein>